<evidence type="ECO:0000313" key="2">
    <source>
        <dbReference type="EMBL" id="AIU99193.1"/>
    </source>
</evidence>
<feature type="compositionally biased region" description="Low complexity" evidence="1">
    <location>
        <begin position="219"/>
        <end position="233"/>
    </location>
</feature>
<protein>
    <submittedName>
        <fullName evidence="2">ChaP</fullName>
    </submittedName>
</protein>
<name>A0A0A0R6R5_9ACTN</name>
<gene>
    <name evidence="2" type="primary">chap</name>
</gene>
<reference evidence="2" key="1">
    <citation type="submission" date="2014-08" db="EMBL/GenBank/DDBJ databases">
        <title>Characterization of a cryptic gene cluster for angucycline antibiotics by genome mining.</title>
        <authorList>
            <person name="Zhou Z."/>
            <person name="Xu Q."/>
        </authorList>
    </citation>
    <scope>NUCLEOTIDE SEQUENCE</scope>
    <source>
        <strain evidence="2">L10</strain>
    </source>
</reference>
<dbReference type="EMBL" id="KM264312">
    <property type="protein sequence ID" value="AIU99193.1"/>
    <property type="molecule type" value="Genomic_DNA"/>
</dbReference>
<evidence type="ECO:0000256" key="1">
    <source>
        <dbReference type="SAM" id="MobiDB-lite"/>
    </source>
</evidence>
<feature type="region of interest" description="Disordered" evidence="1">
    <location>
        <begin position="217"/>
        <end position="237"/>
    </location>
</feature>
<dbReference type="AlphaFoldDB" id="A0A0A0R6R5"/>
<accession>A0A0A0R6R5</accession>
<dbReference type="RefSeq" id="WP_052687242.1">
    <property type="nucleotide sequence ID" value="NZ_JBIAXE010000015.1"/>
</dbReference>
<proteinExistence type="predicted"/>
<sequence>MTTETSCAAATTTVCVGTACRETHTAERAACRVASGYRLCPRCQAGLRSALRNLPALYEECGLLLTGSRTPQEKTSGGPLPGMRLNGRAVEARSAVLRGLASWAGLVAGERTLTAPRRTVPALAMFLEHHLDWLCRHPAAADFSYELGRLERAARRIASPAQPRRVPVGRCVEPGCPGTLSTTVDTGRSEERGIRCDAVPEHRWEEHQWLHLRERMRQPGHPGQPAHGGNHPPRWLSPQAVSRLWGIPSGSVYRLASQHEWERHRKDGRTYYAEADVRRTLSHRKDSRTER</sequence>
<organism evidence="2">
    <name type="scientific">Streptomyces chattanoogensis</name>
    <dbReference type="NCBI Taxonomy" id="66876"/>
    <lineage>
        <taxon>Bacteria</taxon>
        <taxon>Bacillati</taxon>
        <taxon>Actinomycetota</taxon>
        <taxon>Actinomycetes</taxon>
        <taxon>Kitasatosporales</taxon>
        <taxon>Streptomycetaceae</taxon>
        <taxon>Streptomyces</taxon>
    </lineage>
</organism>